<proteinExistence type="predicted"/>
<reference evidence="2 3" key="1">
    <citation type="submission" date="2015-11" db="EMBL/GenBank/DDBJ databases">
        <title>Draft genome sequences of new species of the genus Lactobacillus isolated from orchardgrass silage.</title>
        <authorList>
            <person name="Tohno M."/>
            <person name="Tanizawa Y."/>
            <person name="Arita M."/>
        </authorList>
    </citation>
    <scope>NUCLEOTIDE SEQUENCE [LARGE SCALE GENOMIC DNA]</scope>
    <source>
        <strain evidence="2 3">IWT126</strain>
    </source>
</reference>
<keyword evidence="3" id="KW-1185">Reference proteome</keyword>
<dbReference type="GO" id="GO:0003676">
    <property type="term" value="F:nucleic acid binding"/>
    <property type="evidence" value="ECO:0007669"/>
    <property type="project" value="InterPro"/>
</dbReference>
<dbReference type="Proteomes" id="UP000198402">
    <property type="component" value="Unassembled WGS sequence"/>
</dbReference>
<protein>
    <recommendedName>
        <fullName evidence="1">DUF5655 domain-containing protein</fullName>
    </recommendedName>
</protein>
<dbReference type="Pfam" id="PF18899">
    <property type="entry name" value="DUF5655"/>
    <property type="match status" value="1"/>
</dbReference>
<evidence type="ECO:0000259" key="1">
    <source>
        <dbReference type="Pfam" id="PF18899"/>
    </source>
</evidence>
<name>A0A1Z5IIR1_9LACO</name>
<sequence length="319" mass="37216">MDFYKINADESTGKTQLKKIETTSFKKERKLQDIIEENLELTLGVQFIASEFTVGKYRMDTIGYDEDLETFVIIEYKRDSKYSVIDQGFAYLNTLLNHKANFVLAYDERYHVQKSEDKFDWSQVRIIFIAGAFDKYQKDAVNNPDQSIDLYEAKLFDNDEMVLNKIEKTNGTQKIANNVIVPNKVNSTKETVKINTAIELKPISEDSLLDKSSDEICELYERIKATLLEWDANFESKPTKVYVGFRLKRHNVIDILPLQHKLKIWINLKQGQLEDSEGLTRDVSQIGHWGNGEYEMVLKDDEKLEYALSLMKQGWDKYR</sequence>
<comment type="caution">
    <text evidence="2">The sequence shown here is derived from an EMBL/GenBank/DDBJ whole genome shotgun (WGS) entry which is preliminary data.</text>
</comment>
<dbReference type="InterPro" id="IPR043714">
    <property type="entry name" value="DUF5655"/>
</dbReference>
<evidence type="ECO:0000313" key="2">
    <source>
        <dbReference type="EMBL" id="GAX01586.1"/>
    </source>
</evidence>
<feature type="domain" description="DUF5655" evidence="1">
    <location>
        <begin position="206"/>
        <end position="316"/>
    </location>
</feature>
<dbReference type="OrthoDB" id="9798761at2"/>
<dbReference type="InterPro" id="IPR011856">
    <property type="entry name" value="tRNA_endonuc-like_dom_sf"/>
</dbReference>
<organism evidence="2 3">
    <name type="scientific">Secundilactobacillus silagei JCM 19001</name>
    <dbReference type="NCBI Taxonomy" id="1302250"/>
    <lineage>
        <taxon>Bacteria</taxon>
        <taxon>Bacillati</taxon>
        <taxon>Bacillota</taxon>
        <taxon>Bacilli</taxon>
        <taxon>Lactobacillales</taxon>
        <taxon>Lactobacillaceae</taxon>
        <taxon>Secundilactobacillus</taxon>
    </lineage>
</organism>
<dbReference type="STRING" id="1302250.GCA_001313225_02409"/>
<dbReference type="AlphaFoldDB" id="A0A1Z5IIR1"/>
<dbReference type="EMBL" id="BCMG01000008">
    <property type="protein sequence ID" value="GAX01586.1"/>
    <property type="molecule type" value="Genomic_DNA"/>
</dbReference>
<accession>A0A1Z5IIR1</accession>
<dbReference type="Gene3D" id="3.40.1350.10">
    <property type="match status" value="1"/>
</dbReference>
<dbReference type="RefSeq" id="WP_089136867.1">
    <property type="nucleotide sequence ID" value="NZ_BCMG01000008.1"/>
</dbReference>
<evidence type="ECO:0000313" key="3">
    <source>
        <dbReference type="Proteomes" id="UP000198402"/>
    </source>
</evidence>
<gene>
    <name evidence="2" type="ORF">IWT126_01628</name>
</gene>